<evidence type="ECO:0000256" key="4">
    <source>
        <dbReference type="ARBA" id="ARBA00022478"/>
    </source>
</evidence>
<evidence type="ECO:0000256" key="8">
    <source>
        <dbReference type="ARBA" id="ARBA00029924"/>
    </source>
</evidence>
<reference evidence="11 12" key="1">
    <citation type="submission" date="2019-06" db="EMBL/GenBank/DDBJ databases">
        <title>Persicimonas caeni gen. nov., sp. nov., a predatory bacterium isolated from solar saltern.</title>
        <authorList>
            <person name="Wang S."/>
        </authorList>
    </citation>
    <scope>NUCLEOTIDE SEQUENCE [LARGE SCALE GENOMIC DNA]</scope>
    <source>
        <strain evidence="11 12">YN101</strain>
    </source>
</reference>
<dbReference type="InterPro" id="IPR036161">
    <property type="entry name" value="RPB6/omega-like_sf"/>
</dbReference>
<keyword evidence="7 10" id="KW-0804">Transcription</keyword>
<dbReference type="AlphaFoldDB" id="A0A4Y6PW99"/>
<dbReference type="GO" id="GO:0003677">
    <property type="term" value="F:DNA binding"/>
    <property type="evidence" value="ECO:0007669"/>
    <property type="project" value="UniProtKB-UniRule"/>
</dbReference>
<gene>
    <name evidence="10" type="primary">rpoZ</name>
    <name evidence="11" type="ORF">FIV42_18150</name>
</gene>
<keyword evidence="6 10" id="KW-0548">Nucleotidyltransferase</keyword>
<organism evidence="11 12">
    <name type="scientific">Persicimonas caeni</name>
    <dbReference type="NCBI Taxonomy" id="2292766"/>
    <lineage>
        <taxon>Bacteria</taxon>
        <taxon>Deltaproteobacteria</taxon>
        <taxon>Bradymonadales</taxon>
        <taxon>Bradymonadaceae</taxon>
        <taxon>Persicimonas</taxon>
    </lineage>
</organism>
<dbReference type="Proteomes" id="UP000315995">
    <property type="component" value="Chromosome"/>
</dbReference>
<dbReference type="GO" id="GO:0003899">
    <property type="term" value="F:DNA-directed RNA polymerase activity"/>
    <property type="evidence" value="ECO:0007669"/>
    <property type="project" value="UniProtKB-UniRule"/>
</dbReference>
<dbReference type="NCBIfam" id="TIGR00690">
    <property type="entry name" value="rpoZ"/>
    <property type="match status" value="1"/>
</dbReference>
<dbReference type="GO" id="GO:0006351">
    <property type="term" value="P:DNA-templated transcription"/>
    <property type="evidence" value="ECO:0007669"/>
    <property type="project" value="UniProtKB-UniRule"/>
</dbReference>
<accession>A0A4Y6PW99</accession>
<dbReference type="EMBL" id="CP041186">
    <property type="protein sequence ID" value="QDG52588.1"/>
    <property type="molecule type" value="Genomic_DNA"/>
</dbReference>
<dbReference type="InterPro" id="IPR003716">
    <property type="entry name" value="DNA-dir_RNA_pol_omega"/>
</dbReference>
<dbReference type="PANTHER" id="PTHR34476:SF1">
    <property type="entry name" value="DNA-DIRECTED RNA POLYMERASE SUBUNIT OMEGA"/>
    <property type="match status" value="1"/>
</dbReference>
<evidence type="ECO:0000256" key="3">
    <source>
        <dbReference type="ARBA" id="ARBA00013725"/>
    </source>
</evidence>
<comment type="similarity">
    <text evidence="1 10">Belongs to the RNA polymerase subunit omega family.</text>
</comment>
<dbReference type="EC" id="2.7.7.6" evidence="2 10"/>
<protein>
    <recommendedName>
        <fullName evidence="3 10">DNA-directed RNA polymerase subunit omega</fullName>
        <shortName evidence="10">RNAP omega subunit</shortName>
        <ecNumber evidence="2 10">2.7.7.6</ecNumber>
    </recommendedName>
    <alternativeName>
        <fullName evidence="10">RNA polymerase omega subunit</fullName>
    </alternativeName>
    <alternativeName>
        <fullName evidence="8 10">Transcriptase subunit omega</fullName>
    </alternativeName>
</protein>
<evidence type="ECO:0000256" key="9">
    <source>
        <dbReference type="ARBA" id="ARBA00048552"/>
    </source>
</evidence>
<keyword evidence="5 10" id="KW-0808">Transferase</keyword>
<dbReference type="RefSeq" id="WP_141199055.1">
    <property type="nucleotide sequence ID" value="NZ_CP041186.1"/>
</dbReference>
<sequence>MARVTVEDCLEKVENRFALVMMATQRAREIRKGAPRIFPSGNKEPVHALREIAAGFVKFDDRSKRKLSRVLSLPELGEEGEETV</sequence>
<comment type="catalytic activity">
    <reaction evidence="9 10">
        <text>RNA(n) + a ribonucleoside 5'-triphosphate = RNA(n+1) + diphosphate</text>
        <dbReference type="Rhea" id="RHEA:21248"/>
        <dbReference type="Rhea" id="RHEA-COMP:14527"/>
        <dbReference type="Rhea" id="RHEA-COMP:17342"/>
        <dbReference type="ChEBI" id="CHEBI:33019"/>
        <dbReference type="ChEBI" id="CHEBI:61557"/>
        <dbReference type="ChEBI" id="CHEBI:140395"/>
        <dbReference type="EC" id="2.7.7.6"/>
    </reaction>
</comment>
<evidence type="ECO:0000313" key="11">
    <source>
        <dbReference type="EMBL" id="QDG52588.1"/>
    </source>
</evidence>
<comment type="function">
    <text evidence="10">Promotes RNA polymerase assembly. Latches the N- and C-terminal regions of the beta' subunit thereby facilitating its interaction with the beta and alpha subunits.</text>
</comment>
<evidence type="ECO:0000256" key="5">
    <source>
        <dbReference type="ARBA" id="ARBA00022679"/>
    </source>
</evidence>
<dbReference type="Gene3D" id="3.90.940.10">
    <property type="match status" value="1"/>
</dbReference>
<evidence type="ECO:0000256" key="10">
    <source>
        <dbReference type="HAMAP-Rule" id="MF_00366"/>
    </source>
</evidence>
<dbReference type="Pfam" id="PF01192">
    <property type="entry name" value="RNA_pol_Rpb6"/>
    <property type="match status" value="1"/>
</dbReference>
<dbReference type="SMART" id="SM01409">
    <property type="entry name" value="RNA_pol_Rpb6"/>
    <property type="match status" value="1"/>
</dbReference>
<dbReference type="GO" id="GO:0000428">
    <property type="term" value="C:DNA-directed RNA polymerase complex"/>
    <property type="evidence" value="ECO:0007669"/>
    <property type="project" value="UniProtKB-KW"/>
</dbReference>
<name>A0A4Y6PW99_PERCE</name>
<keyword evidence="4 10" id="KW-0240">DNA-directed RNA polymerase</keyword>
<evidence type="ECO:0000256" key="6">
    <source>
        <dbReference type="ARBA" id="ARBA00022695"/>
    </source>
</evidence>
<evidence type="ECO:0000256" key="1">
    <source>
        <dbReference type="ARBA" id="ARBA00006711"/>
    </source>
</evidence>
<evidence type="ECO:0000256" key="2">
    <source>
        <dbReference type="ARBA" id="ARBA00012418"/>
    </source>
</evidence>
<comment type="subunit">
    <text evidence="10">The RNAP catalytic core consists of 2 alpha, 1 beta, 1 beta' and 1 omega subunit. When a sigma factor is associated with the core the holoenzyme is formed, which can initiate transcription.</text>
</comment>
<proteinExistence type="inferred from homology"/>
<dbReference type="OrthoDB" id="9796300at2"/>
<dbReference type="PANTHER" id="PTHR34476">
    <property type="entry name" value="DNA-DIRECTED RNA POLYMERASE SUBUNIT OMEGA"/>
    <property type="match status" value="1"/>
</dbReference>
<evidence type="ECO:0000256" key="7">
    <source>
        <dbReference type="ARBA" id="ARBA00023163"/>
    </source>
</evidence>
<dbReference type="InterPro" id="IPR006110">
    <property type="entry name" value="Pol_omega/Rpo6/RPB6"/>
</dbReference>
<dbReference type="SUPFAM" id="SSF63562">
    <property type="entry name" value="RPB6/omega subunit-like"/>
    <property type="match status" value="1"/>
</dbReference>
<evidence type="ECO:0000313" key="12">
    <source>
        <dbReference type="Proteomes" id="UP000315995"/>
    </source>
</evidence>
<accession>A0A5B8Y7M8</accession>
<keyword evidence="12" id="KW-1185">Reference proteome</keyword>
<dbReference type="HAMAP" id="MF_00366">
    <property type="entry name" value="RNApol_bact_RpoZ"/>
    <property type="match status" value="1"/>
</dbReference>